<organism evidence="4 5">
    <name type="scientific">Liquidambar formosana</name>
    <name type="common">Formosan gum</name>
    <dbReference type="NCBI Taxonomy" id="63359"/>
    <lineage>
        <taxon>Eukaryota</taxon>
        <taxon>Viridiplantae</taxon>
        <taxon>Streptophyta</taxon>
        <taxon>Embryophyta</taxon>
        <taxon>Tracheophyta</taxon>
        <taxon>Spermatophyta</taxon>
        <taxon>Magnoliopsida</taxon>
        <taxon>eudicotyledons</taxon>
        <taxon>Gunneridae</taxon>
        <taxon>Pentapetalae</taxon>
        <taxon>Saxifragales</taxon>
        <taxon>Altingiaceae</taxon>
        <taxon>Liquidambar</taxon>
    </lineage>
</organism>
<protein>
    <recommendedName>
        <fullName evidence="3">RING-type domain-containing protein</fullName>
    </recommendedName>
</protein>
<dbReference type="GO" id="GO:0008270">
    <property type="term" value="F:zinc ion binding"/>
    <property type="evidence" value="ECO:0007669"/>
    <property type="project" value="UniProtKB-KW"/>
</dbReference>
<proteinExistence type="predicted"/>
<dbReference type="InterPro" id="IPR001841">
    <property type="entry name" value="Znf_RING"/>
</dbReference>
<evidence type="ECO:0000313" key="5">
    <source>
        <dbReference type="Proteomes" id="UP001415857"/>
    </source>
</evidence>
<gene>
    <name evidence="4" type="ORF">L1049_022342</name>
</gene>
<feature type="compositionally biased region" description="Polar residues" evidence="2">
    <location>
        <begin position="300"/>
        <end position="313"/>
    </location>
</feature>
<dbReference type="PROSITE" id="PS50089">
    <property type="entry name" value="ZF_RING_2"/>
    <property type="match status" value="1"/>
</dbReference>
<dbReference type="PANTHER" id="PTHR15600:SF42">
    <property type="entry name" value="SACSIN"/>
    <property type="match status" value="1"/>
</dbReference>
<accession>A0AAP0REC2</accession>
<dbReference type="PANTHER" id="PTHR15600">
    <property type="entry name" value="SACSIN"/>
    <property type="match status" value="1"/>
</dbReference>
<evidence type="ECO:0000256" key="1">
    <source>
        <dbReference type="PROSITE-ProRule" id="PRU00175"/>
    </source>
</evidence>
<keyword evidence="1" id="KW-0479">Metal-binding</keyword>
<dbReference type="EMBL" id="JBBPBK010000011">
    <property type="protein sequence ID" value="KAK9275083.1"/>
    <property type="molecule type" value="Genomic_DNA"/>
</dbReference>
<feature type="region of interest" description="Disordered" evidence="2">
    <location>
        <begin position="300"/>
        <end position="326"/>
    </location>
</feature>
<reference evidence="4 5" key="1">
    <citation type="journal article" date="2024" name="Plant J.">
        <title>Genome sequences and population genomics reveal climatic adaptation and genomic divergence between two closely related sweetgum species.</title>
        <authorList>
            <person name="Xu W.Q."/>
            <person name="Ren C.Q."/>
            <person name="Zhang X.Y."/>
            <person name="Comes H.P."/>
            <person name="Liu X.H."/>
            <person name="Li Y.G."/>
            <person name="Kettle C.J."/>
            <person name="Jalonen R."/>
            <person name="Gaisberger H."/>
            <person name="Ma Y.Z."/>
            <person name="Qiu Y.X."/>
        </authorList>
    </citation>
    <scope>NUCLEOTIDE SEQUENCE [LARGE SCALE GENOMIC DNA]</scope>
    <source>
        <strain evidence="4">Hangzhou</strain>
    </source>
</reference>
<evidence type="ECO:0000256" key="2">
    <source>
        <dbReference type="SAM" id="MobiDB-lite"/>
    </source>
</evidence>
<dbReference type="Proteomes" id="UP001415857">
    <property type="component" value="Unassembled WGS sequence"/>
</dbReference>
<sequence>MALDRRYLAYNLTPVAGVAAHISRDGHPADVCLSSSIISPLPLSGGINIPVTVLGCFLVRHNEGRYLFKYQDSEDLIEAQPDAGNLLIEAWNRELMSCVRDSYIEMVLEIQKLRREPSSSTIDSSAGRGVSLALNTYGDQIYSFWPRSKGLALHNQPGDGSNFIPTEVLKADWECLIEQVIRPFYTRVVELPVWKLYSGNLVKAEEGMFLSQPGNGVVGNVLPATVCSFVKEHYPVFSVPWELVTEIQAVGVTVREIKPKMVRDLLRVSSTSIVLRSVDTYVDVLEYCLSDIKFQESSNMNGADTSMDLSDSDSIYRPREEGSSSVSIPNVRRLHGMSSQSTSSSGGDALEMMTSLGKALFDFSRGVVEDIGRSGGPLVQRNTIAGRSNSSNGNGDQKLISIAAEIKGLPCPTATKHLARLGVTELWFGNKEQQTLMSPLAAKFIHAEVLDRSILADIFSNSILQSLLKLQSFSLRLLANHMRLIFHETWVNHVLDSNMAPWFSWENSTSYGGEGGPSPEWIRLFWKSFNGSLEELSLFADWPLIPAFLGRPVLCRIRERHLVFIPPLVTDPTSTNGVLDMGAEEMNGLSMDRIPESELVQPYISAFEVAKDRYPWLLPLLNQCNIPIFDIAFLDCAAPCNCFPTPSQSLGQVIVSKLVAARHAGYFPELTSFSASDSDELFSLFASDFSSNGSRYGREEVEVLRALPIYKTVVGSYTRLLNQDLCMISSNSFLKPYDEHCLSYSPDSVEIFLLRALGVPELHDQQILVKFGLPGFEAKTQSEQEDILIYIYMNWQDLQLDSSVAEALKETRFVRNDDEFSTDLCKPKDLFDPGDVLLTSVFSGERKKFPGERFSADGWLRILRKTGLRTATEADVILECARRVEFLGGECINSVGDDDDFETELRNSQNEVSLEIWTLAGSVVDSIFSNFAVLYSNSFCNLLGKIACIPAEKGFPSVGGKKGGRRVLSSYSEAVLLKDWPLAWSCAPILSRQNVVPPEYSWGALNLRSPPAFSTVLKHLQVVGRNSGEDTLAHWPTASGMITIDEASCEVLKYLDNVWGNLSSSDIAELQRVAFMPAANGTRLVTANSLFVRLTINLSPFAFELPTLYLPFVKILKNLGLQDMLTVACAKDLLLYLQKACGYQHLNPNELRAVMEVLYFVCDKTIEANGSNWKSEAIVPDDGCRLVHANSCVFIDSYGSRYIKCIDTSRIRFVHPDLPERICTAVGIKKLSDVVIEELYHEEHLQTLECIGSVPLAAIRQKLLSKSLQAAVWTVINSVASYIPTFNNLDLEDIQSLLNYMAEKLQFVQHLHTRFLLLPKSLDITRVPKESIIPKWGVEGQHQTLYFISRSKTCILVAEPPSYISVVDVISIVVSQVLGCPTPLPIGSLFLCPEDSETAVVDILKLCSDRRETGPAGQSNSLVGKEILPQDAIQVQFHPLRPFYKGEIVAWQSQNGEKLKYGRVPEDVRPSAGQALYRFKVETALGVTEPLLSSQVFSFRSISMGNEASSATLPEGSHSVTEYRMMHVEMPESSGRGKSGSSQLGKDLQYGRVSAEELVQAVHEMLSAAGINMDVEKQSLLQTTLTLQEQLKESRTALLLEQEKADMSTKEADTAKAAWLCRICLSTEVDITMVPCGHVLCHRCSSAVSRCPFCRVQVSKFMKIYRP</sequence>
<keyword evidence="1" id="KW-0863">Zinc-finger</keyword>
<dbReference type="SMART" id="SM00184">
    <property type="entry name" value="RING"/>
    <property type="match status" value="1"/>
</dbReference>
<dbReference type="InterPro" id="IPR013083">
    <property type="entry name" value="Znf_RING/FYVE/PHD"/>
</dbReference>
<dbReference type="InterPro" id="IPR052972">
    <property type="entry name" value="Sacsin_chaperone_reg"/>
</dbReference>
<comment type="caution">
    <text evidence="4">The sequence shown here is derived from an EMBL/GenBank/DDBJ whole genome shotgun (WGS) entry which is preliminary data.</text>
</comment>
<name>A0AAP0REC2_LIQFO</name>
<dbReference type="GO" id="GO:0030544">
    <property type="term" value="F:Hsp70 protein binding"/>
    <property type="evidence" value="ECO:0007669"/>
    <property type="project" value="TreeGrafter"/>
</dbReference>
<keyword evidence="5" id="KW-1185">Reference proteome</keyword>
<dbReference type="Gene3D" id="3.30.40.10">
    <property type="entry name" value="Zinc/RING finger domain, C3HC4 (zinc finger)"/>
    <property type="match status" value="1"/>
</dbReference>
<evidence type="ECO:0000259" key="3">
    <source>
        <dbReference type="PROSITE" id="PS50089"/>
    </source>
</evidence>
<dbReference type="Pfam" id="PF13920">
    <property type="entry name" value="zf-C3HC4_3"/>
    <property type="match status" value="1"/>
</dbReference>
<dbReference type="SUPFAM" id="SSF57850">
    <property type="entry name" value="RING/U-box"/>
    <property type="match status" value="1"/>
</dbReference>
<evidence type="ECO:0000313" key="4">
    <source>
        <dbReference type="EMBL" id="KAK9275083.1"/>
    </source>
</evidence>
<feature type="domain" description="RING-type" evidence="3">
    <location>
        <begin position="1621"/>
        <end position="1655"/>
    </location>
</feature>
<keyword evidence="1" id="KW-0862">Zinc</keyword>